<gene>
    <name evidence="1" type="ORF">M094_0741</name>
</gene>
<dbReference type="RefSeq" id="WP_004319436.1">
    <property type="nucleotide sequence ID" value="NZ_JNHN01000170.1"/>
</dbReference>
<evidence type="ECO:0000313" key="2">
    <source>
        <dbReference type="Proteomes" id="UP000028013"/>
    </source>
</evidence>
<dbReference type="Proteomes" id="UP000028013">
    <property type="component" value="Unassembled WGS sequence"/>
</dbReference>
<protein>
    <submittedName>
        <fullName evidence="1">Uncharacterized protein</fullName>
    </submittedName>
</protein>
<comment type="caution">
    <text evidence="1">The sequence shown here is derived from an EMBL/GenBank/DDBJ whole genome shotgun (WGS) entry which is preliminary data.</text>
</comment>
<dbReference type="AlphaFoldDB" id="A0A078S1A7"/>
<organism evidence="1 2">
    <name type="scientific">Bacteroides uniformis str. 3978 T3 ii</name>
    <dbReference type="NCBI Taxonomy" id="1339349"/>
    <lineage>
        <taxon>Bacteria</taxon>
        <taxon>Pseudomonadati</taxon>
        <taxon>Bacteroidota</taxon>
        <taxon>Bacteroidia</taxon>
        <taxon>Bacteroidales</taxon>
        <taxon>Bacteroidaceae</taxon>
        <taxon>Bacteroides</taxon>
    </lineage>
</organism>
<name>A0A078S1A7_BACUN</name>
<dbReference type="EMBL" id="JNHN01000170">
    <property type="protein sequence ID" value="KDS51429.1"/>
    <property type="molecule type" value="Genomic_DNA"/>
</dbReference>
<reference evidence="1 2" key="1">
    <citation type="submission" date="2014-04" db="EMBL/GenBank/DDBJ databases">
        <authorList>
            <person name="Sears C."/>
            <person name="Carroll K."/>
            <person name="Sack B.R."/>
            <person name="Qadri F."/>
            <person name="Myers L.L."/>
            <person name="Chung G.-T."/>
            <person name="Escheverria P."/>
            <person name="Fraser C.M."/>
            <person name="Sadzewicz L."/>
            <person name="Shefchek K.A."/>
            <person name="Tallon L."/>
            <person name="Das S.P."/>
            <person name="Daugherty S."/>
            <person name="Mongodin E.F."/>
        </authorList>
    </citation>
    <scope>NUCLEOTIDE SEQUENCE [LARGE SCALE GENOMIC DNA]</scope>
    <source>
        <strain evidence="1 2">3978 T3 ii</strain>
    </source>
</reference>
<evidence type="ECO:0000313" key="1">
    <source>
        <dbReference type="EMBL" id="KDS51429.1"/>
    </source>
</evidence>
<accession>A0A078S1A7</accession>
<dbReference type="GeneID" id="75114415"/>
<sequence length="213" mass="21750">MGKWSTILGIGKKVANHSATQTTARSIGGALVHPQRTLAGLGNATKTAVMGGGMGYLAWEKLVNDKPVVRAAADLLVGEEAVDKGLEMAGNATNKIADAADKAGESLQEVSQSVSSMGASWGGVGTFLRNMTGGNGMDMLGNFFGNLGKGNVSGLGIFGLLASAMLVFGRFGWLGKIAGALLGMMLIGNNSKVAQPLTPAVSEEQGRPGGMRR</sequence>
<proteinExistence type="predicted"/>
<dbReference type="PATRIC" id="fig|1339349.3.peg.1985"/>